<comment type="caution">
    <text evidence="1">Lacks conserved residue(s) required for the propagation of feature annotation.</text>
</comment>
<dbReference type="Proteomes" id="UP000271974">
    <property type="component" value="Unassembled WGS sequence"/>
</dbReference>
<feature type="domain" description="PLAT" evidence="3">
    <location>
        <begin position="91"/>
        <end position="209"/>
    </location>
</feature>
<feature type="transmembrane region" description="Helical" evidence="2">
    <location>
        <begin position="44"/>
        <end position="61"/>
    </location>
</feature>
<dbReference type="PROSITE" id="PS50095">
    <property type="entry name" value="PLAT"/>
    <property type="match status" value="1"/>
</dbReference>
<dbReference type="InterPro" id="IPR001024">
    <property type="entry name" value="PLAT/LH2_dom"/>
</dbReference>
<accession>A0A433SR35</accession>
<keyword evidence="2" id="KW-0812">Transmembrane</keyword>
<keyword evidence="2" id="KW-1133">Transmembrane helix</keyword>
<dbReference type="Gene3D" id="2.60.60.20">
    <property type="entry name" value="PLAT/LH2 domain"/>
    <property type="match status" value="1"/>
</dbReference>
<dbReference type="OrthoDB" id="6631241at2759"/>
<protein>
    <recommendedName>
        <fullName evidence="3">PLAT domain-containing protein</fullName>
    </recommendedName>
</protein>
<proteinExistence type="predicted"/>
<evidence type="ECO:0000256" key="1">
    <source>
        <dbReference type="PROSITE-ProRule" id="PRU00152"/>
    </source>
</evidence>
<dbReference type="InterPro" id="IPR036392">
    <property type="entry name" value="PLAT/LH2_dom_sf"/>
</dbReference>
<feature type="transmembrane region" description="Helical" evidence="2">
    <location>
        <begin position="290"/>
        <end position="309"/>
    </location>
</feature>
<keyword evidence="5" id="KW-1185">Reference proteome</keyword>
<dbReference type="SUPFAM" id="SSF49723">
    <property type="entry name" value="Lipase/lipooxygenase domain (PLAT/LH2 domain)"/>
    <property type="match status" value="1"/>
</dbReference>
<comment type="caution">
    <text evidence="4">The sequence shown here is derived from an EMBL/GenBank/DDBJ whole genome shotgun (WGS) entry which is preliminary data.</text>
</comment>
<evidence type="ECO:0000313" key="4">
    <source>
        <dbReference type="EMBL" id="RUS71611.1"/>
    </source>
</evidence>
<dbReference type="EMBL" id="RQTK01001187">
    <property type="protein sequence ID" value="RUS71611.1"/>
    <property type="molecule type" value="Genomic_DNA"/>
</dbReference>
<gene>
    <name evidence="4" type="ORF">EGW08_020622</name>
</gene>
<feature type="transmembrane region" description="Helical" evidence="2">
    <location>
        <begin position="247"/>
        <end position="270"/>
    </location>
</feature>
<evidence type="ECO:0000259" key="3">
    <source>
        <dbReference type="PROSITE" id="PS50095"/>
    </source>
</evidence>
<organism evidence="4 5">
    <name type="scientific">Elysia chlorotica</name>
    <name type="common">Eastern emerald elysia</name>
    <name type="synonym">Sea slug</name>
    <dbReference type="NCBI Taxonomy" id="188477"/>
    <lineage>
        <taxon>Eukaryota</taxon>
        <taxon>Metazoa</taxon>
        <taxon>Spiralia</taxon>
        <taxon>Lophotrochozoa</taxon>
        <taxon>Mollusca</taxon>
        <taxon>Gastropoda</taxon>
        <taxon>Heterobranchia</taxon>
        <taxon>Euthyneura</taxon>
        <taxon>Panpulmonata</taxon>
        <taxon>Sacoglossa</taxon>
        <taxon>Placobranchoidea</taxon>
        <taxon>Plakobranchidae</taxon>
        <taxon>Elysia</taxon>
    </lineage>
</organism>
<keyword evidence="2" id="KW-0472">Membrane</keyword>
<dbReference type="AlphaFoldDB" id="A0A433SR35"/>
<name>A0A433SR35_ELYCH</name>
<reference evidence="4 5" key="1">
    <citation type="submission" date="2019-01" db="EMBL/GenBank/DDBJ databases">
        <title>A draft genome assembly of the solar-powered sea slug Elysia chlorotica.</title>
        <authorList>
            <person name="Cai H."/>
            <person name="Li Q."/>
            <person name="Fang X."/>
            <person name="Li J."/>
            <person name="Curtis N.E."/>
            <person name="Altenburger A."/>
            <person name="Shibata T."/>
            <person name="Feng M."/>
            <person name="Maeda T."/>
            <person name="Schwartz J.A."/>
            <person name="Shigenobu S."/>
            <person name="Lundholm N."/>
            <person name="Nishiyama T."/>
            <person name="Yang H."/>
            <person name="Hasebe M."/>
            <person name="Li S."/>
            <person name="Pierce S.K."/>
            <person name="Wang J."/>
        </authorList>
    </citation>
    <scope>NUCLEOTIDE SEQUENCE [LARGE SCALE GENOMIC DNA]</scope>
    <source>
        <strain evidence="4">EC2010</strain>
        <tissue evidence="4">Whole organism of an adult</tissue>
    </source>
</reference>
<evidence type="ECO:0000256" key="2">
    <source>
        <dbReference type="SAM" id="Phobius"/>
    </source>
</evidence>
<feature type="non-terminal residue" evidence="4">
    <location>
        <position position="310"/>
    </location>
</feature>
<sequence length="310" mass="34681">MKTDQMNQVKCRCFTNAPFSARQHDAVGDVIVYKPNAVDYHGPTIIPAMVVLISFVLYLYYSYWSYFQDIREQGCIHTHVIRDMYNPVSEDQFLVCISTGCLPGSGTDARVGFLLIGESGSLKYTVPEGDYCYSTGSEIWFVLSSDLNIGQIIGIMVNYDRHVNGSILYPWVLRGVVVYSMRSNHVITFRAYTAMGVQLTSIELPTVPHVYRRGGEALVRFWRMMRAQHTLGSVVFHRPGVGVTKGLSALIALLVVNLTCAVSIEILGAPTLVSHLKVLRHLKTSEHFPILLKVAPISLLCSMILNNVYR</sequence>
<evidence type="ECO:0000313" key="5">
    <source>
        <dbReference type="Proteomes" id="UP000271974"/>
    </source>
</evidence>